<evidence type="ECO:0000256" key="1">
    <source>
        <dbReference type="ARBA" id="ARBA00007623"/>
    </source>
</evidence>
<accession>A0A834CL75</accession>
<sequence>MSSSLVAFKNQNYAELKRDCIQRRKLFEDPEFPANDSSVFYEEKPFGIVEWKRPGEISSDPRLFVEGINSHDLNQGDVGNCWFVAASSCLALKPHLWKKVIPDWEEQDWDPKHPENYAGIFHFRFWVFGQWTDVVVDDRLPTFNGRLIYCHSNSHNEFWSALLEKAYAKLYGCYESLRTGQTGDAVVDFSGAVCETIDLEKEAFCKDQGKQKNLFAKLLEVHKRGGIISCFIKANQDEFEFKLANGLVKGHAYAVTGVNAVRLGHGVSNNVQNESIPMVRMRNPWGKKEWNGPWSDSSEEWANIGDTERDKLGLIVEDDGEFWMSFEDWCTHFTDADVCHIVDSSLTCIQKAWNEALKFGSWTKHDDPVLNRSGGSNRHKTFLQNPQYLFDVKKETDEVLITLQQKDQRIHKKAGHGKNVFIGFRVLKVELNREKRMCRLRSKKQTGIKLFSDARSVFLRCNLPRGRYIIIPSTFDPGEEGEFMLRIFTELDSGCRCEVA</sequence>
<dbReference type="InterPro" id="IPR036213">
    <property type="entry name" value="Calpain_III_sf"/>
</dbReference>
<keyword evidence="2 6" id="KW-0645">Protease</keyword>
<evidence type="ECO:0000256" key="5">
    <source>
        <dbReference type="PIRSR" id="PIRSR622684-1"/>
    </source>
</evidence>
<evidence type="ECO:0000256" key="2">
    <source>
        <dbReference type="ARBA" id="ARBA00022670"/>
    </source>
</evidence>
<dbReference type="SMART" id="SM00230">
    <property type="entry name" value="CysPc"/>
    <property type="match status" value="1"/>
</dbReference>
<dbReference type="SUPFAM" id="SSF49758">
    <property type="entry name" value="Calpain large subunit, middle domain (domain III)"/>
    <property type="match status" value="1"/>
</dbReference>
<name>A0A834CL75_ORYME</name>
<keyword evidence="3 6" id="KW-0378">Hydrolase</keyword>
<dbReference type="Pfam" id="PF01067">
    <property type="entry name" value="Calpain_III"/>
    <property type="match status" value="1"/>
</dbReference>
<dbReference type="EMBL" id="WKFB01000269">
    <property type="protein sequence ID" value="KAF6728910.1"/>
    <property type="molecule type" value="Genomic_DNA"/>
</dbReference>
<dbReference type="InterPro" id="IPR022682">
    <property type="entry name" value="Calpain_domain_III"/>
</dbReference>
<comment type="caution">
    <text evidence="8">The sequence shown here is derived from an EMBL/GenBank/DDBJ whole genome shotgun (WGS) entry which is preliminary data.</text>
</comment>
<dbReference type="GO" id="GO:0006508">
    <property type="term" value="P:proteolysis"/>
    <property type="evidence" value="ECO:0007669"/>
    <property type="project" value="UniProtKB-KW"/>
</dbReference>
<dbReference type="SUPFAM" id="SSF54001">
    <property type="entry name" value="Cysteine proteinases"/>
    <property type="match status" value="1"/>
</dbReference>
<feature type="active site" evidence="5 6">
    <location>
        <position position="81"/>
    </location>
</feature>
<feature type="active site" evidence="5 6">
    <location>
        <position position="251"/>
    </location>
</feature>
<dbReference type="PROSITE" id="PS00139">
    <property type="entry name" value="THIOL_PROTEASE_CYS"/>
    <property type="match status" value="1"/>
</dbReference>
<dbReference type="GO" id="GO:0005737">
    <property type="term" value="C:cytoplasm"/>
    <property type="evidence" value="ECO:0007669"/>
    <property type="project" value="TreeGrafter"/>
</dbReference>
<dbReference type="CDD" id="cd00214">
    <property type="entry name" value="Calpain_III"/>
    <property type="match status" value="1"/>
</dbReference>
<protein>
    <submittedName>
        <fullName evidence="8">Calpain-5</fullName>
    </submittedName>
</protein>
<dbReference type="PANTHER" id="PTHR10183">
    <property type="entry name" value="CALPAIN"/>
    <property type="match status" value="1"/>
</dbReference>
<reference evidence="8" key="1">
    <citation type="journal article" name="BMC Genomics">
        <title>Long-read sequencing and de novo genome assembly of marine medaka (Oryzias melastigma).</title>
        <authorList>
            <person name="Liang P."/>
            <person name="Saqib H.S.A."/>
            <person name="Ni X."/>
            <person name="Shen Y."/>
        </authorList>
    </citation>
    <scope>NUCLEOTIDE SEQUENCE</scope>
    <source>
        <strain evidence="8">Bigg-433</strain>
    </source>
</reference>
<comment type="similarity">
    <text evidence="1">Belongs to the peptidase C2 family.</text>
</comment>
<dbReference type="PANTHER" id="PTHR10183:SF381">
    <property type="entry name" value="CALPAIN-6"/>
    <property type="match status" value="1"/>
</dbReference>
<organism evidence="8 9">
    <name type="scientific">Oryzias melastigma</name>
    <name type="common">Marine medaka</name>
    <dbReference type="NCBI Taxonomy" id="30732"/>
    <lineage>
        <taxon>Eukaryota</taxon>
        <taxon>Metazoa</taxon>
        <taxon>Chordata</taxon>
        <taxon>Craniata</taxon>
        <taxon>Vertebrata</taxon>
        <taxon>Euteleostomi</taxon>
        <taxon>Actinopterygii</taxon>
        <taxon>Neopterygii</taxon>
        <taxon>Teleostei</taxon>
        <taxon>Neoteleostei</taxon>
        <taxon>Acanthomorphata</taxon>
        <taxon>Ovalentaria</taxon>
        <taxon>Atherinomorphae</taxon>
        <taxon>Beloniformes</taxon>
        <taxon>Adrianichthyidae</taxon>
        <taxon>Oryziinae</taxon>
        <taxon>Oryzias</taxon>
    </lineage>
</organism>
<dbReference type="Gene3D" id="2.60.120.380">
    <property type="match status" value="1"/>
</dbReference>
<dbReference type="PRINTS" id="PR00704">
    <property type="entry name" value="CALPAIN"/>
</dbReference>
<keyword evidence="4 6" id="KW-0788">Thiol protease</keyword>
<dbReference type="GO" id="GO:0004198">
    <property type="term" value="F:calcium-dependent cysteine-type endopeptidase activity"/>
    <property type="evidence" value="ECO:0007669"/>
    <property type="project" value="InterPro"/>
</dbReference>
<feature type="domain" description="Calpain catalytic" evidence="7">
    <location>
        <begin position="26"/>
        <end position="342"/>
    </location>
</feature>
<dbReference type="AlphaFoldDB" id="A0A834CL75"/>
<gene>
    <name evidence="8" type="ORF">FQA47_000461</name>
</gene>
<dbReference type="InterPro" id="IPR033883">
    <property type="entry name" value="C2_III"/>
</dbReference>
<evidence type="ECO:0000256" key="3">
    <source>
        <dbReference type="ARBA" id="ARBA00022801"/>
    </source>
</evidence>
<dbReference type="InterPro" id="IPR038765">
    <property type="entry name" value="Papain-like_cys_pep_sf"/>
</dbReference>
<dbReference type="CDD" id="cd00044">
    <property type="entry name" value="CysPc"/>
    <property type="match status" value="1"/>
</dbReference>
<dbReference type="PROSITE" id="PS50203">
    <property type="entry name" value="CALPAIN_CAT"/>
    <property type="match status" value="1"/>
</dbReference>
<dbReference type="InterPro" id="IPR001300">
    <property type="entry name" value="Peptidase_C2_calpain_cat"/>
</dbReference>
<evidence type="ECO:0000313" key="8">
    <source>
        <dbReference type="EMBL" id="KAF6728910.1"/>
    </source>
</evidence>
<dbReference type="Pfam" id="PF00648">
    <property type="entry name" value="Peptidase_C2"/>
    <property type="match status" value="1"/>
</dbReference>
<dbReference type="InterPro" id="IPR000169">
    <property type="entry name" value="Pept_cys_AS"/>
</dbReference>
<evidence type="ECO:0000259" key="7">
    <source>
        <dbReference type="PROSITE" id="PS50203"/>
    </source>
</evidence>
<dbReference type="SMART" id="SM00720">
    <property type="entry name" value="calpain_III"/>
    <property type="match status" value="1"/>
</dbReference>
<feature type="active site" evidence="5 6">
    <location>
        <position position="283"/>
    </location>
</feature>
<dbReference type="FunFam" id="3.90.70.10:FF:000001">
    <property type="entry name" value="Calpain-1 catalytic subunit"/>
    <property type="match status" value="1"/>
</dbReference>
<evidence type="ECO:0000256" key="4">
    <source>
        <dbReference type="ARBA" id="ARBA00022807"/>
    </source>
</evidence>
<dbReference type="FunFam" id="2.60.120.380:FF:000003">
    <property type="entry name" value="Calpain 5"/>
    <property type="match status" value="1"/>
</dbReference>
<dbReference type="InterPro" id="IPR022683">
    <property type="entry name" value="Calpain_III"/>
</dbReference>
<evidence type="ECO:0000313" key="9">
    <source>
        <dbReference type="Proteomes" id="UP000646548"/>
    </source>
</evidence>
<dbReference type="Proteomes" id="UP000646548">
    <property type="component" value="Unassembled WGS sequence"/>
</dbReference>
<dbReference type="InterPro" id="IPR022684">
    <property type="entry name" value="Calpain_cysteine_protease"/>
</dbReference>
<proteinExistence type="inferred from homology"/>
<dbReference type="Gene3D" id="3.90.70.10">
    <property type="entry name" value="Cysteine proteinases"/>
    <property type="match status" value="1"/>
</dbReference>
<evidence type="ECO:0000256" key="6">
    <source>
        <dbReference type="PROSITE-ProRule" id="PRU00239"/>
    </source>
</evidence>